<dbReference type="PANTHER" id="PTHR36150:SF1">
    <property type="entry name" value="DNA GYRASE INHIBITOR YACG"/>
    <property type="match status" value="1"/>
</dbReference>
<feature type="binding site" evidence="3">
    <location>
        <position position="6"/>
    </location>
    <ligand>
        <name>Zn(2+)</name>
        <dbReference type="ChEBI" id="CHEBI:29105"/>
    </ligand>
</feature>
<sequence>MLKVNCPTCQTKVEWKPENKHKPFCCDRCRLIDLGEWASESHVIKGQSLKQELTAQIDEFSEDLPPADDSFFRH</sequence>
<evidence type="ECO:0000256" key="3">
    <source>
        <dbReference type="HAMAP-Rule" id="MF_00649"/>
    </source>
</evidence>
<comment type="subunit">
    <text evidence="3">Interacts with GyrB.</text>
</comment>
<feature type="binding site" evidence="3">
    <location>
        <position position="9"/>
    </location>
    <ligand>
        <name>Zn(2+)</name>
        <dbReference type="ChEBI" id="CHEBI:29105"/>
    </ligand>
</feature>
<proteinExistence type="inferred from homology"/>
<comment type="function">
    <text evidence="3">Inhibits all the catalytic activities of DNA gyrase by preventing its interaction with DNA. Acts by binding directly to the C-terminal domain of GyrB, which probably disrupts DNA binding by the gyrase.</text>
</comment>
<dbReference type="InterPro" id="IPR005584">
    <property type="entry name" value="DNA_gyrase_inhibitor_YacG"/>
</dbReference>
<dbReference type="PANTHER" id="PTHR36150">
    <property type="entry name" value="DNA GYRASE INHIBITOR YACG"/>
    <property type="match status" value="1"/>
</dbReference>
<dbReference type="EMBL" id="CP109965">
    <property type="protein sequence ID" value="WAJ69816.1"/>
    <property type="molecule type" value="Genomic_DNA"/>
</dbReference>
<dbReference type="NCBIfam" id="NF001638">
    <property type="entry name" value="PRK00418.1"/>
    <property type="match status" value="1"/>
</dbReference>
<dbReference type="RefSeq" id="WP_268074105.1">
    <property type="nucleotide sequence ID" value="NZ_CP109965.1"/>
</dbReference>
<reference evidence="4" key="1">
    <citation type="submission" date="2022-10" db="EMBL/GenBank/DDBJ databases">
        <title>Catenovulum adriacola sp. nov. isolated in the Harbour of Susak.</title>
        <authorList>
            <person name="Schoch T."/>
            <person name="Reich S.J."/>
            <person name="Stoeferle S."/>
            <person name="Flaiz M."/>
            <person name="Kazda M."/>
            <person name="Riedel C.U."/>
            <person name="Duerre P."/>
        </authorList>
    </citation>
    <scope>NUCLEOTIDE SEQUENCE</scope>
    <source>
        <strain evidence="4">TS8</strain>
    </source>
</reference>
<dbReference type="SUPFAM" id="SSF57716">
    <property type="entry name" value="Glucocorticoid receptor-like (DNA-binding domain)"/>
    <property type="match status" value="1"/>
</dbReference>
<gene>
    <name evidence="3 4" type="primary">yacG</name>
    <name evidence="4" type="ORF">OLW01_11735</name>
</gene>
<feature type="binding site" evidence="3">
    <location>
        <position position="29"/>
    </location>
    <ligand>
        <name>Zn(2+)</name>
        <dbReference type="ChEBI" id="CHEBI:29105"/>
    </ligand>
</feature>
<comment type="similarity">
    <text evidence="3">Belongs to the DNA gyrase inhibitor YacG family.</text>
</comment>
<evidence type="ECO:0000256" key="2">
    <source>
        <dbReference type="ARBA" id="ARBA00022833"/>
    </source>
</evidence>
<feature type="binding site" evidence="3">
    <location>
        <position position="25"/>
    </location>
    <ligand>
        <name>Zn(2+)</name>
        <dbReference type="ChEBI" id="CHEBI:29105"/>
    </ligand>
</feature>
<organism evidence="4 5">
    <name type="scientific">Catenovulum adriaticum</name>
    <dbReference type="NCBI Taxonomy" id="2984846"/>
    <lineage>
        <taxon>Bacteria</taxon>
        <taxon>Pseudomonadati</taxon>
        <taxon>Pseudomonadota</taxon>
        <taxon>Gammaproteobacteria</taxon>
        <taxon>Alteromonadales</taxon>
        <taxon>Alteromonadaceae</taxon>
        <taxon>Catenovulum</taxon>
    </lineage>
</organism>
<name>A0ABY7AKX7_9ALTE</name>
<dbReference type="HAMAP" id="MF_00649">
    <property type="entry name" value="DNA_gyrase_inhibitor_YacG"/>
    <property type="match status" value="1"/>
</dbReference>
<evidence type="ECO:0000256" key="1">
    <source>
        <dbReference type="ARBA" id="ARBA00022723"/>
    </source>
</evidence>
<dbReference type="Gene3D" id="3.30.50.10">
    <property type="entry name" value="Erythroid Transcription Factor GATA-1, subunit A"/>
    <property type="match status" value="1"/>
</dbReference>
<dbReference type="Pfam" id="PF03884">
    <property type="entry name" value="YacG"/>
    <property type="match status" value="1"/>
</dbReference>
<keyword evidence="5" id="KW-1185">Reference proteome</keyword>
<protein>
    <recommendedName>
        <fullName evidence="3">DNA gyrase inhibitor YacG</fullName>
    </recommendedName>
</protein>
<dbReference type="InterPro" id="IPR013088">
    <property type="entry name" value="Znf_NHR/GATA"/>
</dbReference>
<comment type="cofactor">
    <cofactor evidence="3">
        <name>Zn(2+)</name>
        <dbReference type="ChEBI" id="CHEBI:29105"/>
    </cofactor>
    <text evidence="3">Binds 1 zinc ion.</text>
</comment>
<evidence type="ECO:0000313" key="5">
    <source>
        <dbReference type="Proteomes" id="UP001163726"/>
    </source>
</evidence>
<keyword evidence="1 3" id="KW-0479">Metal-binding</keyword>
<accession>A0ABY7AKX7</accession>
<keyword evidence="2 3" id="KW-0862">Zinc</keyword>
<dbReference type="Proteomes" id="UP001163726">
    <property type="component" value="Chromosome"/>
</dbReference>
<evidence type="ECO:0000313" key="4">
    <source>
        <dbReference type="EMBL" id="WAJ69816.1"/>
    </source>
</evidence>